<evidence type="ECO:0000256" key="1">
    <source>
        <dbReference type="SAM" id="MobiDB-lite"/>
    </source>
</evidence>
<organism evidence="3 4">
    <name type="scientific">Cupriavidus taiwanensis</name>
    <dbReference type="NCBI Taxonomy" id="164546"/>
    <lineage>
        <taxon>Bacteria</taxon>
        <taxon>Pseudomonadati</taxon>
        <taxon>Pseudomonadota</taxon>
        <taxon>Betaproteobacteria</taxon>
        <taxon>Burkholderiales</taxon>
        <taxon>Burkholderiaceae</taxon>
        <taxon>Cupriavidus</taxon>
    </lineage>
</organism>
<keyword evidence="3" id="KW-0449">Lipoprotein</keyword>
<sequence>MLPRRLTTTLPAMLIAAALLTACGGDGGPTLSPAATLAPSAQPVKPGQPGKPDQRPDPVIRCAP</sequence>
<protein>
    <submittedName>
        <fullName evidence="3">Putative lipoprotein</fullName>
    </submittedName>
</protein>
<dbReference type="RefSeq" id="WP_116383242.1">
    <property type="nucleotide sequence ID" value="NZ_LS483233.1"/>
</dbReference>
<name>A0A375J1E0_9BURK</name>
<gene>
    <name evidence="3" type="ORF">CBM2634_A200005</name>
</gene>
<dbReference type="AlphaFoldDB" id="A0A375J1E0"/>
<proteinExistence type="predicted"/>
<evidence type="ECO:0000313" key="4">
    <source>
        <dbReference type="Proteomes" id="UP000256805"/>
    </source>
</evidence>
<evidence type="ECO:0000256" key="2">
    <source>
        <dbReference type="SAM" id="SignalP"/>
    </source>
</evidence>
<keyword evidence="2" id="KW-0732">Signal</keyword>
<evidence type="ECO:0000313" key="3">
    <source>
        <dbReference type="EMBL" id="SPR97753.1"/>
    </source>
</evidence>
<feature type="region of interest" description="Disordered" evidence="1">
    <location>
        <begin position="28"/>
        <end position="64"/>
    </location>
</feature>
<dbReference type="PROSITE" id="PS51257">
    <property type="entry name" value="PROKAR_LIPOPROTEIN"/>
    <property type="match status" value="1"/>
</dbReference>
<feature type="chain" id="PRO_5016605655" evidence="2">
    <location>
        <begin position="25"/>
        <end position="64"/>
    </location>
</feature>
<dbReference type="EMBL" id="OVTA01000013">
    <property type="protein sequence ID" value="SPR97753.1"/>
    <property type="molecule type" value="Genomic_DNA"/>
</dbReference>
<feature type="signal peptide" evidence="2">
    <location>
        <begin position="1"/>
        <end position="24"/>
    </location>
</feature>
<reference evidence="3 4" key="1">
    <citation type="submission" date="2018-01" db="EMBL/GenBank/DDBJ databases">
        <authorList>
            <person name="Gaut B.S."/>
            <person name="Morton B.R."/>
            <person name="Clegg M.T."/>
            <person name="Duvall M.R."/>
        </authorList>
    </citation>
    <scope>NUCLEOTIDE SEQUENCE [LARGE SCALE GENOMIC DNA]</scope>
    <source>
        <strain evidence="3">Cupriavidus taiwanensis cmp 52</strain>
    </source>
</reference>
<dbReference type="Proteomes" id="UP000256805">
    <property type="component" value="Unassembled WGS sequence"/>
</dbReference>
<accession>A0A375J1E0</accession>